<feature type="transmembrane region" description="Helical" evidence="5">
    <location>
        <begin position="262"/>
        <end position="278"/>
    </location>
</feature>
<dbReference type="PANTHER" id="PTHR31154">
    <property type="entry name" value="MEMBRANE TRANSPORTER PROTEIN"/>
    <property type="match status" value="1"/>
</dbReference>
<dbReference type="WBParaSite" id="PSAMB.scaffold2042size25843.g16067.t1">
    <property type="protein sequence ID" value="PSAMB.scaffold2042size25843.g16067.t1"/>
    <property type="gene ID" value="PSAMB.scaffold2042size25843.g16067"/>
</dbReference>
<protein>
    <submittedName>
        <fullName evidence="7">Uncharacterized protein</fullName>
    </submittedName>
</protein>
<dbReference type="GO" id="GO:0016020">
    <property type="term" value="C:membrane"/>
    <property type="evidence" value="ECO:0007669"/>
    <property type="project" value="UniProtKB-SubCell"/>
</dbReference>
<keyword evidence="6" id="KW-1185">Reference proteome</keyword>
<evidence type="ECO:0000256" key="5">
    <source>
        <dbReference type="SAM" id="Phobius"/>
    </source>
</evidence>
<keyword evidence="4 5" id="KW-0472">Membrane</keyword>
<evidence type="ECO:0000313" key="7">
    <source>
        <dbReference type="WBParaSite" id="PSAMB.scaffold2042size25843.g16067.t1"/>
    </source>
</evidence>
<feature type="transmembrane region" description="Helical" evidence="5">
    <location>
        <begin position="88"/>
        <end position="114"/>
    </location>
</feature>
<evidence type="ECO:0000256" key="2">
    <source>
        <dbReference type="ARBA" id="ARBA00022692"/>
    </source>
</evidence>
<evidence type="ECO:0000313" key="6">
    <source>
        <dbReference type="Proteomes" id="UP000887566"/>
    </source>
</evidence>
<feature type="transmembrane region" description="Helical" evidence="5">
    <location>
        <begin position="290"/>
        <end position="308"/>
    </location>
</feature>
<feature type="transmembrane region" description="Helical" evidence="5">
    <location>
        <begin position="315"/>
        <end position="336"/>
    </location>
</feature>
<dbReference type="Pfam" id="PF01925">
    <property type="entry name" value="TauE"/>
    <property type="match status" value="1"/>
</dbReference>
<feature type="transmembrane region" description="Helical" evidence="5">
    <location>
        <begin position="217"/>
        <end position="250"/>
    </location>
</feature>
<feature type="transmembrane region" description="Helical" evidence="5">
    <location>
        <begin position="181"/>
        <end position="197"/>
    </location>
</feature>
<dbReference type="AlphaFoldDB" id="A0A914VKQ5"/>
<organism evidence="6 7">
    <name type="scientific">Plectus sambesii</name>
    <dbReference type="NCBI Taxonomy" id="2011161"/>
    <lineage>
        <taxon>Eukaryota</taxon>
        <taxon>Metazoa</taxon>
        <taxon>Ecdysozoa</taxon>
        <taxon>Nematoda</taxon>
        <taxon>Chromadorea</taxon>
        <taxon>Plectida</taxon>
        <taxon>Plectina</taxon>
        <taxon>Plectoidea</taxon>
        <taxon>Plectidae</taxon>
        <taxon>Plectus</taxon>
    </lineage>
</organism>
<keyword evidence="2 5" id="KW-0812">Transmembrane</keyword>
<dbReference type="PANTHER" id="PTHR31154:SF4">
    <property type="entry name" value="MEMBRANE TRANSPORTER PROTEIN"/>
    <property type="match status" value="1"/>
</dbReference>
<keyword evidence="3 5" id="KW-1133">Transmembrane helix</keyword>
<feature type="transmembrane region" description="Helical" evidence="5">
    <location>
        <begin position="51"/>
        <end position="68"/>
    </location>
</feature>
<sequence length="412" mass="45588">MESNGLVSTIKRFFKKYFAAGQAVNGKEVEEVVLPADATAFDRFLLTRRKLLGMIIPPIFFYAIWLVMAVRYDLWSLFPNRYEMSITMIFGSFVGGITCEGSGAIAFPVMTLLLHIDPTVARDFSLMIQSCGMVSAAFTILFMRIALEWRSIVFCSLGGIFGTIFGFHMVDPYLSNDEKKIGFVSIWFSFAIALYILNRQHKRTTYDKVQHFNWWKALVLLAAGFLGGNFTAFAGSGLDICSFSMLTLLFHVSEKVATPTSVVLMAFNTLVGFFWRNYWMQGIMQAAWEYWAVSVPIAVITAPLGSLVGSHLHRLVLASMIYVLETAALIGGLAIVQPGLALSIASAAIIVGGSAFFVIISTVGTALTKHHNDRVHIHELKMSNSRGNFMDLKVNHPTMEQKIVINPAGDGT</sequence>
<proteinExistence type="predicted"/>
<evidence type="ECO:0000256" key="1">
    <source>
        <dbReference type="ARBA" id="ARBA00004141"/>
    </source>
</evidence>
<dbReference type="Proteomes" id="UP000887566">
    <property type="component" value="Unplaced"/>
</dbReference>
<feature type="transmembrane region" description="Helical" evidence="5">
    <location>
        <begin position="151"/>
        <end position="169"/>
    </location>
</feature>
<comment type="subcellular location">
    <subcellularLocation>
        <location evidence="1">Membrane</location>
        <topology evidence="1">Multi-pass membrane protein</topology>
    </subcellularLocation>
</comment>
<accession>A0A914VKQ5</accession>
<evidence type="ECO:0000256" key="4">
    <source>
        <dbReference type="ARBA" id="ARBA00023136"/>
    </source>
</evidence>
<feature type="transmembrane region" description="Helical" evidence="5">
    <location>
        <begin position="126"/>
        <end position="145"/>
    </location>
</feature>
<feature type="transmembrane region" description="Helical" evidence="5">
    <location>
        <begin position="342"/>
        <end position="367"/>
    </location>
</feature>
<name>A0A914VKQ5_9BILA</name>
<dbReference type="InterPro" id="IPR002781">
    <property type="entry name" value="TM_pro_TauE-like"/>
</dbReference>
<evidence type="ECO:0000256" key="3">
    <source>
        <dbReference type="ARBA" id="ARBA00022989"/>
    </source>
</evidence>
<reference evidence="7" key="1">
    <citation type="submission" date="2022-11" db="UniProtKB">
        <authorList>
            <consortium name="WormBaseParasite"/>
        </authorList>
    </citation>
    <scope>IDENTIFICATION</scope>
</reference>